<organism evidence="1 2">
    <name type="scientific">Ambispora leptoticha</name>
    <dbReference type="NCBI Taxonomy" id="144679"/>
    <lineage>
        <taxon>Eukaryota</taxon>
        <taxon>Fungi</taxon>
        <taxon>Fungi incertae sedis</taxon>
        <taxon>Mucoromycota</taxon>
        <taxon>Glomeromycotina</taxon>
        <taxon>Glomeromycetes</taxon>
        <taxon>Archaeosporales</taxon>
        <taxon>Ambisporaceae</taxon>
        <taxon>Ambispora</taxon>
    </lineage>
</organism>
<accession>A0A9N9J6E8</accession>
<evidence type="ECO:0000313" key="2">
    <source>
        <dbReference type="Proteomes" id="UP000789508"/>
    </source>
</evidence>
<dbReference type="AlphaFoldDB" id="A0A9N9J6E8"/>
<comment type="caution">
    <text evidence="1">The sequence shown here is derived from an EMBL/GenBank/DDBJ whole genome shotgun (WGS) entry which is preliminary data.</text>
</comment>
<proteinExistence type="predicted"/>
<name>A0A9N9J6E8_9GLOM</name>
<sequence>ALDFLKKSDNFPKAKKWLQSIECELNFTYQISKKDEHASLPPDRPIRVQDQ</sequence>
<protein>
    <submittedName>
        <fullName evidence="1">5905_t:CDS:1</fullName>
    </submittedName>
</protein>
<dbReference type="Proteomes" id="UP000789508">
    <property type="component" value="Unassembled WGS sequence"/>
</dbReference>
<evidence type="ECO:0000313" key="1">
    <source>
        <dbReference type="EMBL" id="CAG8764248.1"/>
    </source>
</evidence>
<keyword evidence="2" id="KW-1185">Reference proteome</keyword>
<feature type="non-terminal residue" evidence="1">
    <location>
        <position position="51"/>
    </location>
</feature>
<dbReference type="EMBL" id="CAJVPS010048232">
    <property type="protein sequence ID" value="CAG8764248.1"/>
    <property type="molecule type" value="Genomic_DNA"/>
</dbReference>
<feature type="non-terminal residue" evidence="1">
    <location>
        <position position="1"/>
    </location>
</feature>
<reference evidence="1" key="1">
    <citation type="submission" date="2021-06" db="EMBL/GenBank/DDBJ databases">
        <authorList>
            <person name="Kallberg Y."/>
            <person name="Tangrot J."/>
            <person name="Rosling A."/>
        </authorList>
    </citation>
    <scope>NUCLEOTIDE SEQUENCE</scope>
    <source>
        <strain evidence="1">FL130A</strain>
    </source>
</reference>
<gene>
    <name evidence="1" type="ORF">ALEPTO_LOCUS13790</name>
</gene>